<dbReference type="InterPro" id="IPR056179">
    <property type="entry name" value="DHQS_C"/>
</dbReference>
<feature type="binding site" evidence="17">
    <location>
        <begin position="106"/>
        <end position="110"/>
    </location>
    <ligand>
        <name>NAD(+)</name>
        <dbReference type="ChEBI" id="CHEBI:57540"/>
    </ligand>
</feature>
<evidence type="ECO:0000256" key="1">
    <source>
        <dbReference type="ARBA" id="ARBA00001393"/>
    </source>
</evidence>
<sequence length="358" mass="38522">MRTIPVSLGNRSYPIYIAGNILHRLGEIMAEQSLGKRVLLVTDTNVGPIYGKQVTDILVQAGFQVSLAIVAAGESSKTLEQAEKLYDAAFKGGLDRSCPVVALGGGVVGDLAGFVASTYMRGVPFVQVPTTLLAQVDSSVGGKVAVNHPRGKNIIGSFYQPRLVLIDVVTLGTLGEREIKAGLAEVIKYGVIWDKDFFAWLEENIFKALELDNEALEYIIEICCRIKAEVVEQDETEQGRRAILNYGHTVGHAVETLSGYGAYLHGEAVAIGMVAEARLAQDMGLIAPGETERIVNLLNQSGLPVKQPSKLDIGQMIDSMYTDKKVTDSKLTFALPQGLGCAGVYKGLAEEAIIKIIK</sequence>
<dbReference type="NCBIfam" id="TIGR01357">
    <property type="entry name" value="aroB"/>
    <property type="match status" value="1"/>
</dbReference>
<evidence type="ECO:0000256" key="6">
    <source>
        <dbReference type="ARBA" id="ARBA00013031"/>
    </source>
</evidence>
<dbReference type="Gene3D" id="1.20.1090.10">
    <property type="entry name" value="Dehydroquinate synthase-like - alpha domain"/>
    <property type="match status" value="1"/>
</dbReference>
<evidence type="ECO:0000256" key="15">
    <source>
        <dbReference type="ARBA" id="ARBA00023239"/>
    </source>
</evidence>
<keyword evidence="9 17" id="KW-0028">Amino-acid biosynthesis</keyword>
<evidence type="ECO:0000256" key="9">
    <source>
        <dbReference type="ARBA" id="ARBA00022605"/>
    </source>
</evidence>
<dbReference type="EC" id="4.2.3.4" evidence="6 17"/>
<evidence type="ECO:0000256" key="7">
    <source>
        <dbReference type="ARBA" id="ARBA00017684"/>
    </source>
</evidence>
<evidence type="ECO:0000256" key="5">
    <source>
        <dbReference type="ARBA" id="ARBA00005412"/>
    </source>
</evidence>
<evidence type="ECO:0000256" key="17">
    <source>
        <dbReference type="HAMAP-Rule" id="MF_00110"/>
    </source>
</evidence>
<feature type="domain" description="3-dehydroquinate synthase C-terminal" evidence="19">
    <location>
        <begin position="182"/>
        <end position="326"/>
    </location>
</feature>
<dbReference type="SUPFAM" id="SSF56796">
    <property type="entry name" value="Dehydroquinate synthase-like"/>
    <property type="match status" value="1"/>
</dbReference>
<protein>
    <recommendedName>
        <fullName evidence="7 17">3-dehydroquinate synthase</fullName>
        <shortName evidence="17">DHQS</shortName>
        <ecNumber evidence="6 17">4.2.3.4</ecNumber>
    </recommendedName>
</protein>
<feature type="binding site" evidence="17">
    <location>
        <position position="185"/>
    </location>
    <ligand>
        <name>Zn(2+)</name>
        <dbReference type="ChEBI" id="CHEBI:29105"/>
    </ligand>
</feature>
<dbReference type="Pfam" id="PF01761">
    <property type="entry name" value="DHQ_synthase"/>
    <property type="match status" value="1"/>
</dbReference>
<evidence type="ECO:0000313" key="21">
    <source>
        <dbReference type="Proteomes" id="UP001172911"/>
    </source>
</evidence>
<comment type="cofactor">
    <cofactor evidence="2 17">
        <name>NAD(+)</name>
        <dbReference type="ChEBI" id="CHEBI:57540"/>
    </cofactor>
</comment>
<keyword evidence="14 17" id="KW-0057">Aromatic amino acid biosynthesis</keyword>
<dbReference type="Gene3D" id="3.40.50.1970">
    <property type="match status" value="1"/>
</dbReference>
<comment type="function">
    <text evidence="17">Catalyzes the conversion of 3-deoxy-D-arabino-heptulosonate 7-phosphate (DAHP) to dehydroquinate (DHQ).</text>
</comment>
<name>A0AAW7ZH55_9FIRM</name>
<dbReference type="PANTHER" id="PTHR43622:SF7">
    <property type="entry name" value="3-DEHYDROQUINATE SYNTHASE, CHLOROPLASTIC"/>
    <property type="match status" value="1"/>
</dbReference>
<dbReference type="InterPro" id="IPR050071">
    <property type="entry name" value="Dehydroquinate_synthase"/>
</dbReference>
<dbReference type="InterPro" id="IPR030960">
    <property type="entry name" value="DHQS/DOIS_N"/>
</dbReference>
<feature type="binding site" evidence="17">
    <location>
        <position position="248"/>
    </location>
    <ligand>
        <name>Zn(2+)</name>
        <dbReference type="ChEBI" id="CHEBI:29105"/>
    </ligand>
</feature>
<evidence type="ECO:0000256" key="10">
    <source>
        <dbReference type="ARBA" id="ARBA00022723"/>
    </source>
</evidence>
<evidence type="ECO:0000256" key="16">
    <source>
        <dbReference type="ARBA" id="ARBA00023285"/>
    </source>
</evidence>
<dbReference type="GO" id="GO:0009073">
    <property type="term" value="P:aromatic amino acid family biosynthetic process"/>
    <property type="evidence" value="ECO:0007669"/>
    <property type="project" value="UniProtKB-KW"/>
</dbReference>
<evidence type="ECO:0000256" key="4">
    <source>
        <dbReference type="ARBA" id="ARBA00004661"/>
    </source>
</evidence>
<evidence type="ECO:0000256" key="13">
    <source>
        <dbReference type="ARBA" id="ARBA00023027"/>
    </source>
</evidence>
<comment type="pathway">
    <text evidence="4 17">Metabolic intermediate biosynthesis; chorismate biosynthesis; chorismate from D-erythrose 4-phosphate and phosphoenolpyruvate: step 2/7.</text>
</comment>
<comment type="caution">
    <text evidence="20">The sequence shown here is derived from an EMBL/GenBank/DDBJ whole genome shotgun (WGS) entry which is preliminary data.</text>
</comment>
<comment type="caution">
    <text evidence="17">Lacks conserved residue(s) required for the propagation of feature annotation.</text>
</comment>
<accession>A0AAW7ZH55</accession>
<evidence type="ECO:0000313" key="20">
    <source>
        <dbReference type="EMBL" id="MDO7788666.1"/>
    </source>
</evidence>
<dbReference type="FunFam" id="3.40.50.1970:FF:000001">
    <property type="entry name" value="3-dehydroquinate synthase"/>
    <property type="match status" value="1"/>
</dbReference>
<feature type="binding site" evidence="17">
    <location>
        <position position="152"/>
    </location>
    <ligand>
        <name>NAD(+)</name>
        <dbReference type="ChEBI" id="CHEBI:57540"/>
    </ligand>
</feature>
<evidence type="ECO:0000256" key="12">
    <source>
        <dbReference type="ARBA" id="ARBA00022833"/>
    </source>
</evidence>
<dbReference type="GO" id="GO:0005737">
    <property type="term" value="C:cytoplasm"/>
    <property type="evidence" value="ECO:0007669"/>
    <property type="project" value="UniProtKB-SubCell"/>
</dbReference>
<evidence type="ECO:0000256" key="14">
    <source>
        <dbReference type="ARBA" id="ARBA00023141"/>
    </source>
</evidence>
<feature type="binding site" evidence="17">
    <location>
        <begin position="130"/>
        <end position="131"/>
    </location>
    <ligand>
        <name>NAD(+)</name>
        <dbReference type="ChEBI" id="CHEBI:57540"/>
    </ligand>
</feature>
<dbReference type="Pfam" id="PF24621">
    <property type="entry name" value="DHQS_C"/>
    <property type="match status" value="1"/>
</dbReference>
<dbReference type="PANTHER" id="PTHR43622">
    <property type="entry name" value="3-DEHYDROQUINATE SYNTHASE"/>
    <property type="match status" value="1"/>
</dbReference>
<keyword evidence="12 17" id="KW-0862">Zinc</keyword>
<organism evidence="20 21">
    <name type="scientific">Desulforamulus aquiferis</name>
    <dbReference type="NCBI Taxonomy" id="1397668"/>
    <lineage>
        <taxon>Bacteria</taxon>
        <taxon>Bacillati</taxon>
        <taxon>Bacillota</taxon>
        <taxon>Clostridia</taxon>
        <taxon>Eubacteriales</taxon>
        <taxon>Peptococcaceae</taxon>
        <taxon>Desulforamulus</taxon>
    </lineage>
</organism>
<keyword evidence="11 17" id="KW-0547">Nucleotide-binding</keyword>
<keyword evidence="13 17" id="KW-0520">NAD</keyword>
<feature type="binding site" evidence="17">
    <location>
        <begin position="170"/>
        <end position="173"/>
    </location>
    <ligand>
        <name>NAD(+)</name>
        <dbReference type="ChEBI" id="CHEBI:57540"/>
    </ligand>
</feature>
<dbReference type="EMBL" id="JARPTC010000023">
    <property type="protein sequence ID" value="MDO7788666.1"/>
    <property type="molecule type" value="Genomic_DNA"/>
</dbReference>
<evidence type="ECO:0000256" key="2">
    <source>
        <dbReference type="ARBA" id="ARBA00001911"/>
    </source>
</evidence>
<dbReference type="RefSeq" id="WP_304544805.1">
    <property type="nucleotide sequence ID" value="NZ_JARPTC010000023.1"/>
</dbReference>
<dbReference type="GO" id="GO:0046872">
    <property type="term" value="F:metal ion binding"/>
    <property type="evidence" value="ECO:0007669"/>
    <property type="project" value="UniProtKB-KW"/>
</dbReference>
<evidence type="ECO:0000259" key="18">
    <source>
        <dbReference type="Pfam" id="PF01761"/>
    </source>
</evidence>
<dbReference type="GO" id="GO:0000166">
    <property type="term" value="F:nucleotide binding"/>
    <property type="evidence" value="ECO:0007669"/>
    <property type="project" value="UniProtKB-KW"/>
</dbReference>
<dbReference type="AlphaFoldDB" id="A0AAW7ZH55"/>
<dbReference type="InterPro" id="IPR030963">
    <property type="entry name" value="DHQ_synth_fam"/>
</dbReference>
<feature type="domain" description="3-dehydroquinate synthase N-terminal" evidence="18">
    <location>
        <begin position="69"/>
        <end position="180"/>
    </location>
</feature>
<keyword evidence="21" id="KW-1185">Reference proteome</keyword>
<comment type="catalytic activity">
    <reaction evidence="1 17">
        <text>7-phospho-2-dehydro-3-deoxy-D-arabino-heptonate = 3-dehydroquinate + phosphate</text>
        <dbReference type="Rhea" id="RHEA:21968"/>
        <dbReference type="ChEBI" id="CHEBI:32364"/>
        <dbReference type="ChEBI" id="CHEBI:43474"/>
        <dbReference type="ChEBI" id="CHEBI:58394"/>
        <dbReference type="EC" id="4.2.3.4"/>
    </reaction>
</comment>
<comment type="cofactor">
    <cofactor evidence="17">
        <name>Co(2+)</name>
        <dbReference type="ChEBI" id="CHEBI:48828"/>
    </cofactor>
    <cofactor evidence="17">
        <name>Zn(2+)</name>
        <dbReference type="ChEBI" id="CHEBI:29105"/>
    </cofactor>
    <text evidence="17">Binds 1 divalent metal cation per subunit. Can use either Co(2+) or Zn(2+).</text>
</comment>
<dbReference type="PIRSF" id="PIRSF001455">
    <property type="entry name" value="DHQ_synth"/>
    <property type="match status" value="1"/>
</dbReference>
<dbReference type="GO" id="GO:0003856">
    <property type="term" value="F:3-dehydroquinate synthase activity"/>
    <property type="evidence" value="ECO:0007669"/>
    <property type="project" value="UniProtKB-UniRule"/>
</dbReference>
<proteinExistence type="inferred from homology"/>
<evidence type="ECO:0000256" key="3">
    <source>
        <dbReference type="ARBA" id="ARBA00004496"/>
    </source>
</evidence>
<gene>
    <name evidence="17 20" type="primary">aroB</name>
    <name evidence="20" type="ORF">P6N53_15665</name>
</gene>
<dbReference type="CDD" id="cd08195">
    <property type="entry name" value="DHQS"/>
    <property type="match status" value="1"/>
</dbReference>
<feature type="binding site" evidence="17">
    <location>
        <position position="265"/>
    </location>
    <ligand>
        <name>Zn(2+)</name>
        <dbReference type="ChEBI" id="CHEBI:29105"/>
    </ligand>
</feature>
<reference evidence="20" key="1">
    <citation type="journal article" date="2023" name="J. Hazard. Mater.">
        <title>Anaerobic biodegradation of pyrene and benzo[a]pyrene by a new sulfate-reducing Desulforamulus aquiferis strain DSA.</title>
        <authorList>
            <person name="Zhang Z."/>
            <person name="Sun J."/>
            <person name="Gong X."/>
            <person name="Wang C."/>
            <person name="Wang H."/>
        </authorList>
    </citation>
    <scope>NUCLEOTIDE SEQUENCE</scope>
    <source>
        <strain evidence="20">DSA</strain>
    </source>
</reference>
<comment type="subcellular location">
    <subcellularLocation>
        <location evidence="3 17">Cytoplasm</location>
    </subcellularLocation>
</comment>
<evidence type="ECO:0000256" key="11">
    <source>
        <dbReference type="ARBA" id="ARBA00022741"/>
    </source>
</evidence>
<feature type="binding site" evidence="17">
    <location>
        <position position="143"/>
    </location>
    <ligand>
        <name>NAD(+)</name>
        <dbReference type="ChEBI" id="CHEBI:57540"/>
    </ligand>
</feature>
<dbReference type="GO" id="GO:0009423">
    <property type="term" value="P:chorismate biosynthetic process"/>
    <property type="evidence" value="ECO:0007669"/>
    <property type="project" value="UniProtKB-UniRule"/>
</dbReference>
<comment type="similarity">
    <text evidence="5 17">Belongs to the sugar phosphate cyclases superfamily. Dehydroquinate synthase family.</text>
</comment>
<dbReference type="Proteomes" id="UP001172911">
    <property type="component" value="Unassembled WGS sequence"/>
</dbReference>
<keyword evidence="15 17" id="KW-0456">Lyase</keyword>
<evidence type="ECO:0000259" key="19">
    <source>
        <dbReference type="Pfam" id="PF24621"/>
    </source>
</evidence>
<dbReference type="InterPro" id="IPR016037">
    <property type="entry name" value="DHQ_synth_AroB"/>
</dbReference>
<keyword evidence="16 17" id="KW-0170">Cobalt</keyword>
<reference evidence="20" key="2">
    <citation type="submission" date="2023-03" db="EMBL/GenBank/DDBJ databases">
        <authorList>
            <person name="Zhang Z."/>
        </authorList>
    </citation>
    <scope>NUCLEOTIDE SEQUENCE</scope>
    <source>
        <strain evidence="20">DSA</strain>
    </source>
</reference>
<keyword evidence="8 17" id="KW-0963">Cytoplasm</keyword>
<evidence type="ECO:0000256" key="8">
    <source>
        <dbReference type="ARBA" id="ARBA00022490"/>
    </source>
</evidence>
<keyword evidence="10 17" id="KW-0479">Metal-binding</keyword>
<dbReference type="GO" id="GO:0008652">
    <property type="term" value="P:amino acid biosynthetic process"/>
    <property type="evidence" value="ECO:0007669"/>
    <property type="project" value="UniProtKB-KW"/>
</dbReference>
<dbReference type="HAMAP" id="MF_00110">
    <property type="entry name" value="DHQ_synthase"/>
    <property type="match status" value="1"/>
</dbReference>